<dbReference type="OrthoDB" id="7220054at2"/>
<proteinExistence type="predicted"/>
<sequence length="500" mass="51335">MSSLIGVMVATLVALMILPRYFGMVENGTTQAIRATTAGQFQALLKGAQKYIDKHATELTGSVPVGGTSAIDIATLVAENDLPPGFGTGNPYRQTWQVYVRQPATGTLDALVESTGGDTLSGRDSVAIASLTGAQGGFVPEDGMFGSMSSGNAYGASGSWQLPLGNLPNPGVGHLVGLLASANMTTDTTDYLYRDAVPNHPELNTMRTALSMGGNDITNANNVNATRGIFNGGNPNGGYGGVKVGSAYLYGDDTNAAIRAPDRIFMQHYDGSPADLSAQQGFFGGNIGTHGYDPVNGLPNGWGGGVHSFDGYFEGTVAAGSGGALASYMNSSGYARIGDHLDIQNYAWVATPGCAYNVGTACLFGDNTNAAVRTPGTVFMQHGDGSKADFNAGNADFTTVNPGTANGTAWPGNGCSPTGAIAAKADGSGQLLSCMAGVWRIPPAQVSGYVPTTTNGWTNYNVVNNITGTYSCPAGTADIGVETIWYGNGGFSQLHLCSAQ</sequence>
<dbReference type="RefSeq" id="WP_061487558.1">
    <property type="nucleotide sequence ID" value="NZ_LHZT01000104.1"/>
</dbReference>
<evidence type="ECO:0000313" key="2">
    <source>
        <dbReference type="EMBL" id="KXV59523.1"/>
    </source>
</evidence>
<gene>
    <name evidence="2" type="ORF">AD947_03950</name>
</gene>
<dbReference type="Pfam" id="PF04917">
    <property type="entry name" value="Shufflon_N"/>
    <property type="match status" value="1"/>
</dbReference>
<dbReference type="EMBL" id="LHZT01000104">
    <property type="protein sequence ID" value="KXV59523.1"/>
    <property type="molecule type" value="Genomic_DNA"/>
</dbReference>
<reference evidence="2 3" key="1">
    <citation type="submission" date="2015-06" db="EMBL/GenBank/DDBJ databases">
        <title>Improved classification and identification of acetic acid bacteria using matrix-assisted laser desorption/ionization time-of-flight mass spectrometry; Gluconobacter nephelii and Gluconobacter uchimurae are later heterotypic synonyms of Gluconobacter japonicus and Gluconobacter oxydans, respectively.</title>
        <authorList>
            <person name="Li L."/>
            <person name="Cleenwerck I."/>
            <person name="De Vuyst L."/>
            <person name="Vandamme P."/>
        </authorList>
    </citation>
    <scope>NUCLEOTIDE SEQUENCE [LARGE SCALE GENOMIC DNA]</scope>
    <source>
        <strain evidence="2 3">LMG 1663</strain>
    </source>
</reference>
<evidence type="ECO:0000313" key="3">
    <source>
        <dbReference type="Proteomes" id="UP000075411"/>
    </source>
</evidence>
<comment type="caution">
    <text evidence="2">The sequence shown here is derived from an EMBL/GenBank/DDBJ whole genome shotgun (WGS) entry which is preliminary data.</text>
</comment>
<dbReference type="InterPro" id="IPR007001">
    <property type="entry name" value="Shufflon_N"/>
</dbReference>
<dbReference type="AlphaFoldDB" id="A0A149U245"/>
<feature type="domain" description="Bacterial shufflon protein N-terminal" evidence="1">
    <location>
        <begin position="39"/>
        <end position="244"/>
    </location>
</feature>
<organism evidence="2 3">
    <name type="scientific">Acetobacter tropicalis</name>
    <dbReference type="NCBI Taxonomy" id="104102"/>
    <lineage>
        <taxon>Bacteria</taxon>
        <taxon>Pseudomonadati</taxon>
        <taxon>Pseudomonadota</taxon>
        <taxon>Alphaproteobacteria</taxon>
        <taxon>Acetobacterales</taxon>
        <taxon>Acetobacteraceae</taxon>
        <taxon>Acetobacter</taxon>
    </lineage>
</organism>
<protein>
    <recommendedName>
        <fullName evidence="1">Bacterial shufflon protein N-terminal domain-containing protein</fullName>
    </recommendedName>
</protein>
<evidence type="ECO:0000259" key="1">
    <source>
        <dbReference type="Pfam" id="PF04917"/>
    </source>
</evidence>
<name>A0A149U245_9PROT</name>
<dbReference type="Proteomes" id="UP000075411">
    <property type="component" value="Unassembled WGS sequence"/>
</dbReference>
<dbReference type="PATRIC" id="fig|104102.12.peg.3347"/>
<accession>A0A149U245</accession>